<feature type="region of interest" description="Disordered" evidence="7">
    <location>
        <begin position="64"/>
        <end position="88"/>
    </location>
</feature>
<gene>
    <name evidence="9" type="ORF">Dsin_001426</name>
</gene>
<name>A0AAE0B587_9ROSI</name>
<reference evidence="9" key="1">
    <citation type="journal article" date="2023" name="Plant J.">
        <title>Genome sequences and population genomics provide insights into the demographic history, inbreeding, and mutation load of two 'living fossil' tree species of Dipteronia.</title>
        <authorList>
            <person name="Feng Y."/>
            <person name="Comes H.P."/>
            <person name="Chen J."/>
            <person name="Zhu S."/>
            <person name="Lu R."/>
            <person name="Zhang X."/>
            <person name="Li P."/>
            <person name="Qiu J."/>
            <person name="Olsen K.M."/>
            <person name="Qiu Y."/>
        </authorList>
    </citation>
    <scope>NUCLEOTIDE SEQUENCE</scope>
    <source>
        <strain evidence="9">NBL</strain>
    </source>
</reference>
<dbReference type="Pfam" id="PF00046">
    <property type="entry name" value="Homeodomain"/>
    <property type="match status" value="1"/>
</dbReference>
<evidence type="ECO:0000256" key="6">
    <source>
        <dbReference type="RuleBase" id="RU000682"/>
    </source>
</evidence>
<keyword evidence="3 5" id="KW-0371">Homeobox</keyword>
<dbReference type="InterPro" id="IPR001356">
    <property type="entry name" value="HD"/>
</dbReference>
<dbReference type="Gene3D" id="1.10.10.60">
    <property type="entry name" value="Homeodomain-like"/>
    <property type="match status" value="1"/>
</dbReference>
<organism evidence="9 10">
    <name type="scientific">Dipteronia sinensis</name>
    <dbReference type="NCBI Taxonomy" id="43782"/>
    <lineage>
        <taxon>Eukaryota</taxon>
        <taxon>Viridiplantae</taxon>
        <taxon>Streptophyta</taxon>
        <taxon>Embryophyta</taxon>
        <taxon>Tracheophyta</taxon>
        <taxon>Spermatophyta</taxon>
        <taxon>Magnoliopsida</taxon>
        <taxon>eudicotyledons</taxon>
        <taxon>Gunneridae</taxon>
        <taxon>Pentapetalae</taxon>
        <taxon>rosids</taxon>
        <taxon>malvids</taxon>
        <taxon>Sapindales</taxon>
        <taxon>Sapindaceae</taxon>
        <taxon>Hippocastanoideae</taxon>
        <taxon>Acereae</taxon>
        <taxon>Dipteronia</taxon>
    </lineage>
</organism>
<dbReference type="GO" id="GO:0000981">
    <property type="term" value="F:DNA-binding transcription factor activity, RNA polymerase II-specific"/>
    <property type="evidence" value="ECO:0007669"/>
    <property type="project" value="InterPro"/>
</dbReference>
<feature type="compositionally biased region" description="Basic and acidic residues" evidence="7">
    <location>
        <begin position="68"/>
        <end position="82"/>
    </location>
</feature>
<protein>
    <recommendedName>
        <fullName evidence="8">Homeobox domain-containing protein</fullName>
    </recommendedName>
</protein>
<feature type="domain" description="Homeobox" evidence="8">
    <location>
        <begin position="9"/>
        <end position="69"/>
    </location>
</feature>
<dbReference type="GO" id="GO:0003677">
    <property type="term" value="F:DNA binding"/>
    <property type="evidence" value="ECO:0007669"/>
    <property type="project" value="UniProtKB-UniRule"/>
</dbReference>
<dbReference type="CDD" id="cd00086">
    <property type="entry name" value="homeodomain"/>
    <property type="match status" value="1"/>
</dbReference>
<evidence type="ECO:0000313" key="9">
    <source>
        <dbReference type="EMBL" id="KAK3229545.1"/>
    </source>
</evidence>
<keyword evidence="4 5" id="KW-0539">Nucleus</keyword>
<evidence type="ECO:0000256" key="1">
    <source>
        <dbReference type="ARBA" id="ARBA00004123"/>
    </source>
</evidence>
<feature type="DNA-binding region" description="Homeobox" evidence="5">
    <location>
        <begin position="11"/>
        <end position="70"/>
    </location>
</feature>
<evidence type="ECO:0000259" key="8">
    <source>
        <dbReference type="PROSITE" id="PS50071"/>
    </source>
</evidence>
<evidence type="ECO:0000256" key="5">
    <source>
        <dbReference type="PROSITE-ProRule" id="PRU00108"/>
    </source>
</evidence>
<dbReference type="Proteomes" id="UP001281410">
    <property type="component" value="Unassembled WGS sequence"/>
</dbReference>
<dbReference type="PROSITE" id="PS00027">
    <property type="entry name" value="HOMEOBOX_1"/>
    <property type="match status" value="1"/>
</dbReference>
<comment type="caution">
    <text evidence="9">The sequence shown here is derived from an EMBL/GenBank/DDBJ whole genome shotgun (WGS) entry which is preliminary data.</text>
</comment>
<evidence type="ECO:0000256" key="4">
    <source>
        <dbReference type="ARBA" id="ARBA00023242"/>
    </source>
</evidence>
<dbReference type="AlphaFoldDB" id="A0AAE0B587"/>
<dbReference type="InterPro" id="IPR017970">
    <property type="entry name" value="Homeobox_CS"/>
</dbReference>
<accession>A0AAE0B587</accession>
<dbReference type="EMBL" id="JANJYJ010000001">
    <property type="protein sequence ID" value="KAK3229545.1"/>
    <property type="molecule type" value="Genomic_DNA"/>
</dbReference>
<dbReference type="SUPFAM" id="SSF46689">
    <property type="entry name" value="Homeodomain-like"/>
    <property type="match status" value="1"/>
</dbReference>
<dbReference type="PANTHER" id="PTHR45654:SF93">
    <property type="entry name" value="HOMEOBOX-LEUCINE ZIPPER PROTEIN HDG2-RELATED"/>
    <property type="match status" value="1"/>
</dbReference>
<proteinExistence type="predicted"/>
<evidence type="ECO:0000256" key="2">
    <source>
        <dbReference type="ARBA" id="ARBA00023125"/>
    </source>
</evidence>
<dbReference type="InterPro" id="IPR009057">
    <property type="entry name" value="Homeodomain-like_sf"/>
</dbReference>
<dbReference type="PANTHER" id="PTHR45654">
    <property type="entry name" value="HOMEOBOX-LEUCINE ZIPPER PROTEIN MERISTEM L1"/>
    <property type="match status" value="1"/>
</dbReference>
<evidence type="ECO:0000313" key="10">
    <source>
        <dbReference type="Proteomes" id="UP001281410"/>
    </source>
</evidence>
<dbReference type="InterPro" id="IPR042160">
    <property type="entry name" value="HD-Zip_IV"/>
</dbReference>
<dbReference type="GO" id="GO:0005634">
    <property type="term" value="C:nucleus"/>
    <property type="evidence" value="ECO:0007669"/>
    <property type="project" value="UniProtKB-SubCell"/>
</dbReference>
<evidence type="ECO:0000256" key="3">
    <source>
        <dbReference type="ARBA" id="ARBA00023155"/>
    </source>
</evidence>
<keyword evidence="10" id="KW-1185">Reference proteome</keyword>
<comment type="subcellular location">
    <subcellularLocation>
        <location evidence="1 5 6">Nucleus</location>
    </subcellularLocation>
</comment>
<keyword evidence="2 5" id="KW-0238">DNA-binding</keyword>
<evidence type="ECO:0000256" key="7">
    <source>
        <dbReference type="SAM" id="MobiDB-lite"/>
    </source>
</evidence>
<dbReference type="PROSITE" id="PS50071">
    <property type="entry name" value="HOMEOBOX_2"/>
    <property type="match status" value="1"/>
</dbReference>
<sequence length="109" mass="12591">MKAPTTTTKINKVQRRSDTNVILSIRSKKWNKCPLPNGKQGKELSREIGLEPLQVKFWFQNKRAQTKTQHERHENTLRRSENESLGQTTCGTKKLSIMPHVPIVEDLLL</sequence>
<dbReference type="SMART" id="SM00389">
    <property type="entry name" value="HOX"/>
    <property type="match status" value="1"/>
</dbReference>